<comment type="cofactor">
    <cofactor evidence="1">
        <name>Mn(2+)</name>
        <dbReference type="ChEBI" id="CHEBI:29035"/>
    </cofactor>
</comment>
<feature type="domain" description="3-octaprenyl-4-hydroxybenzoate carboxy-lyase-like C-terminal" evidence="17">
    <location>
        <begin position="281"/>
        <end position="400"/>
    </location>
</feature>
<keyword evidence="6" id="KW-0210">Decarboxylase</keyword>
<dbReference type="OMA" id="DWKDVIW"/>
<dbReference type="SUPFAM" id="SSF50475">
    <property type="entry name" value="FMN-binding split barrel"/>
    <property type="match status" value="1"/>
</dbReference>
<name>A0A832WAZ5_9EURY</name>
<dbReference type="Pfam" id="PF20696">
    <property type="entry name" value="UbiD_C"/>
    <property type="match status" value="1"/>
</dbReference>
<dbReference type="GO" id="GO:0016831">
    <property type="term" value="F:carboxy-lyase activity"/>
    <property type="evidence" value="ECO:0007669"/>
    <property type="project" value="UniProtKB-KW"/>
</dbReference>
<evidence type="ECO:0000259" key="15">
    <source>
        <dbReference type="Pfam" id="PF01977"/>
    </source>
</evidence>
<evidence type="ECO:0000256" key="13">
    <source>
        <dbReference type="ARBA" id="ARBA00049754"/>
    </source>
</evidence>
<proteinExistence type="inferred from homology"/>
<organism evidence="18 19">
    <name type="scientific">Methanopyrus kandleri</name>
    <dbReference type="NCBI Taxonomy" id="2320"/>
    <lineage>
        <taxon>Archaea</taxon>
        <taxon>Methanobacteriati</taxon>
        <taxon>Methanobacteriota</taxon>
        <taxon>Methanomada group</taxon>
        <taxon>Methanopyri</taxon>
        <taxon>Methanopyrales</taxon>
        <taxon>Methanopyraceae</taxon>
        <taxon>Methanopyrus</taxon>
    </lineage>
</organism>
<keyword evidence="5" id="KW-0288">FMN</keyword>
<dbReference type="NCBIfam" id="TIGR00148">
    <property type="entry name" value="UbiD family decarboxylase"/>
    <property type="match status" value="1"/>
</dbReference>
<dbReference type="Gene3D" id="3.40.1670.10">
    <property type="entry name" value="UbiD C-terminal domain-like"/>
    <property type="match status" value="1"/>
</dbReference>
<accession>A0A832WAZ5</accession>
<comment type="caution">
    <text evidence="18">The sequence shown here is derived from an EMBL/GenBank/DDBJ whole genome shotgun (WGS) entry which is preliminary data.</text>
</comment>
<evidence type="ECO:0000256" key="9">
    <source>
        <dbReference type="ARBA" id="ARBA00023239"/>
    </source>
</evidence>
<evidence type="ECO:0000256" key="5">
    <source>
        <dbReference type="ARBA" id="ARBA00022643"/>
    </source>
</evidence>
<feature type="domain" description="3-octaprenyl-4-hydroxybenzoate carboxy-lyase-like Rift-related" evidence="15">
    <location>
        <begin position="103"/>
        <end position="276"/>
    </location>
</feature>
<dbReference type="GO" id="GO:0008299">
    <property type="term" value="P:isoprenoid biosynthetic process"/>
    <property type="evidence" value="ECO:0007669"/>
    <property type="project" value="UniProtKB-KW"/>
</dbReference>
<dbReference type="Pfam" id="PF01977">
    <property type="entry name" value="UbiD"/>
    <property type="match status" value="1"/>
</dbReference>
<dbReference type="Pfam" id="PF20695">
    <property type="entry name" value="UbiD_N"/>
    <property type="match status" value="1"/>
</dbReference>
<evidence type="ECO:0000256" key="3">
    <source>
        <dbReference type="ARBA" id="ARBA00010021"/>
    </source>
</evidence>
<evidence type="ECO:0000256" key="6">
    <source>
        <dbReference type="ARBA" id="ARBA00022793"/>
    </source>
</evidence>
<comment type="cofactor">
    <cofactor evidence="14">
        <name>prenylated FMN</name>
        <dbReference type="ChEBI" id="CHEBI:87746"/>
    </cofactor>
</comment>
<evidence type="ECO:0000256" key="10">
    <source>
        <dbReference type="ARBA" id="ARBA00049054"/>
    </source>
</evidence>
<dbReference type="InterPro" id="IPR049383">
    <property type="entry name" value="UbiD-like_N"/>
</dbReference>
<dbReference type="EC" id="4.1.1.126" evidence="12"/>
<dbReference type="SUPFAM" id="SSF143968">
    <property type="entry name" value="UbiD C-terminal domain-like"/>
    <property type="match status" value="1"/>
</dbReference>
<comment type="pathway">
    <text evidence="2">Isoprenoid biosynthesis; isopentenyl diphosphate biosynthesis via mevalonate pathway.</text>
</comment>
<evidence type="ECO:0000313" key="18">
    <source>
        <dbReference type="EMBL" id="HII70623.1"/>
    </source>
</evidence>
<dbReference type="InterPro" id="IPR002830">
    <property type="entry name" value="UbiD"/>
</dbReference>
<evidence type="ECO:0000256" key="7">
    <source>
        <dbReference type="ARBA" id="ARBA00023211"/>
    </source>
</evidence>
<evidence type="ECO:0000256" key="14">
    <source>
        <dbReference type="ARBA" id="ARBA00049936"/>
    </source>
</evidence>
<feature type="domain" description="3-octaprenyl-4-hydroxybenzoate carboxy-lyase-like N-terminal" evidence="16">
    <location>
        <begin position="9"/>
        <end position="79"/>
    </location>
</feature>
<dbReference type="RefSeq" id="WP_011018606.1">
    <property type="nucleotide sequence ID" value="NZ_DUJS01000004.1"/>
</dbReference>
<comment type="catalytic activity">
    <reaction evidence="10">
        <text>(2E)-3-methyl-5-phosphooxypent-2-enoate + H(+) = isopentenyl phosphate + CO2</text>
        <dbReference type="Rhea" id="RHEA:78971"/>
        <dbReference type="ChEBI" id="CHEBI:15378"/>
        <dbReference type="ChEBI" id="CHEBI:16526"/>
        <dbReference type="ChEBI" id="CHEBI:65078"/>
        <dbReference type="ChEBI" id="CHEBI:229665"/>
        <dbReference type="EC" id="4.1.1.126"/>
    </reaction>
    <physiologicalReaction direction="left-to-right" evidence="10">
        <dbReference type="Rhea" id="RHEA:78972"/>
    </physiologicalReaction>
</comment>
<dbReference type="PANTHER" id="PTHR30108">
    <property type="entry name" value="3-OCTAPRENYL-4-HYDROXYBENZOATE CARBOXY-LYASE-RELATED"/>
    <property type="match status" value="1"/>
</dbReference>
<dbReference type="EMBL" id="DUJS01000004">
    <property type="protein sequence ID" value="HII70623.1"/>
    <property type="molecule type" value="Genomic_DNA"/>
</dbReference>
<keyword evidence="4" id="KW-0285">Flavoprotein</keyword>
<keyword evidence="8" id="KW-0414">Isoprene biosynthesis</keyword>
<dbReference type="InterPro" id="IPR049381">
    <property type="entry name" value="UbiD-like_C"/>
</dbReference>
<protein>
    <recommendedName>
        <fullName evidence="13">Anhydromevalonate phosphate decarboxylase</fullName>
        <ecNumber evidence="12">4.1.1.126</ecNumber>
    </recommendedName>
</protein>
<evidence type="ECO:0000256" key="12">
    <source>
        <dbReference type="ARBA" id="ARBA00049727"/>
    </source>
</evidence>
<evidence type="ECO:0000259" key="17">
    <source>
        <dbReference type="Pfam" id="PF20696"/>
    </source>
</evidence>
<comment type="function">
    <text evidence="11">Catalyzes the conversion of trans-anhydromevalonate 5-phosphate (tAHMP) into isopentenyl phosphate. Involved in the archaeal mevalonate (MVA) pathway, which provides fundamental precursors for isoprenoid biosynthesis, such as isopentenyl diphosphate (IPP) and dimethylallyl diphosphate (DMAPP).</text>
</comment>
<evidence type="ECO:0000256" key="11">
    <source>
        <dbReference type="ARBA" id="ARBA00049583"/>
    </source>
</evidence>
<evidence type="ECO:0000256" key="1">
    <source>
        <dbReference type="ARBA" id="ARBA00001936"/>
    </source>
</evidence>
<evidence type="ECO:0000259" key="16">
    <source>
        <dbReference type="Pfam" id="PF20695"/>
    </source>
</evidence>
<dbReference type="FunFam" id="3.40.1670.10:FF:000003">
    <property type="entry name" value="Phenolic acid decarboxylase"/>
    <property type="match status" value="1"/>
</dbReference>
<dbReference type="GO" id="GO:0005737">
    <property type="term" value="C:cytoplasm"/>
    <property type="evidence" value="ECO:0007669"/>
    <property type="project" value="TreeGrafter"/>
</dbReference>
<dbReference type="PANTHER" id="PTHR30108:SF21">
    <property type="entry name" value="4-HYDROXYBENZOATE DECARBOXYLASE"/>
    <property type="match status" value="1"/>
</dbReference>
<evidence type="ECO:0000256" key="4">
    <source>
        <dbReference type="ARBA" id="ARBA00022630"/>
    </source>
</evidence>
<dbReference type="Proteomes" id="UP000619545">
    <property type="component" value="Unassembled WGS sequence"/>
</dbReference>
<keyword evidence="7" id="KW-0464">Manganese</keyword>
<keyword evidence="9" id="KW-0456">Lyase</keyword>
<sequence>MRDFLRCVEDDLVVVKEELSPEYEVPAVLQELDRPVVFEGVEGYDIPLVGNLCCSREYLVRALGAESWDDVLRKLAEAMDSPKEPRKERSPSFLEAERGPEFLKEFPMCRFYRTDGGPYLTASLVVAVEPEEGIPNASVHRMMYLGDGKFAVRVVPRHLYRYYEKADHDLPVAVCLGVDPRTMFACCARVPYEVSELDVAAAFWEDLRVYEVDYGIPVPAESEIVMVGRLTPERAPEGPFVDVTRTLDERRREPVFEVEKVYTREDPYHPIILPGGEEHRIMMGGPAEATVLAHVSRVSEVVKVRLTPGGGRWLHAVVSIRKRTEGEAVNAGLAALAAHPSLKHVVVVDEDVDPDDPEQVEYALATRFQADRDLHVVRGLGSTLDPSAEEGIMAKAVFDATAPVEKRERFEVVEVPVSDRVRRILDELP</sequence>
<dbReference type="AlphaFoldDB" id="A0A832WAZ5"/>
<evidence type="ECO:0000256" key="8">
    <source>
        <dbReference type="ARBA" id="ARBA00023229"/>
    </source>
</evidence>
<dbReference type="InterPro" id="IPR048304">
    <property type="entry name" value="UbiD_Rift_dom"/>
</dbReference>
<reference evidence="18" key="1">
    <citation type="journal article" date="2020" name="bioRxiv">
        <title>A rank-normalized archaeal taxonomy based on genome phylogeny resolves widespread incomplete and uneven classifications.</title>
        <authorList>
            <person name="Rinke C."/>
            <person name="Chuvochina M."/>
            <person name="Mussig A.J."/>
            <person name="Chaumeil P.-A."/>
            <person name="Waite D.W."/>
            <person name="Whitman W.B."/>
            <person name="Parks D.H."/>
            <person name="Hugenholtz P."/>
        </authorList>
    </citation>
    <scope>NUCLEOTIDE SEQUENCE</scope>
    <source>
        <strain evidence="18">UBA8853</strain>
    </source>
</reference>
<comment type="similarity">
    <text evidence="3">Belongs to the UbiD family.</text>
</comment>
<evidence type="ECO:0000313" key="19">
    <source>
        <dbReference type="Proteomes" id="UP000619545"/>
    </source>
</evidence>
<evidence type="ECO:0000256" key="2">
    <source>
        <dbReference type="ARBA" id="ARBA00005092"/>
    </source>
</evidence>
<dbReference type="GeneID" id="1477537"/>
<gene>
    <name evidence="18" type="ORF">HA336_05260</name>
</gene>